<feature type="transmembrane region" description="Helical" evidence="2">
    <location>
        <begin position="253"/>
        <end position="271"/>
    </location>
</feature>
<feature type="transmembrane region" description="Helical" evidence="2">
    <location>
        <begin position="184"/>
        <end position="206"/>
    </location>
</feature>
<feature type="transmembrane region" description="Helical" evidence="2">
    <location>
        <begin position="149"/>
        <end position="172"/>
    </location>
</feature>
<gene>
    <name evidence="4" type="ORF">Cflav_PD4590</name>
</gene>
<dbReference type="AlphaFoldDB" id="B9XE36"/>
<dbReference type="InterPro" id="IPR036927">
    <property type="entry name" value="Cyt_c_oxase-like_su1_sf"/>
</dbReference>
<evidence type="ECO:0000313" key="4">
    <source>
        <dbReference type="EMBL" id="EEF61927.1"/>
    </source>
</evidence>
<feature type="transmembrane region" description="Helical" evidence="2">
    <location>
        <begin position="283"/>
        <end position="307"/>
    </location>
</feature>
<feature type="domain" description="Cytochrome oxidase subunit I profile" evidence="3">
    <location>
        <begin position="194"/>
        <end position="489"/>
    </location>
</feature>
<dbReference type="STRING" id="320771.Cflav_PD4590"/>
<dbReference type="Proteomes" id="UP000003688">
    <property type="component" value="Unassembled WGS sequence"/>
</dbReference>
<comment type="caution">
    <text evidence="4">The sequence shown here is derived from an EMBL/GenBank/DDBJ whole genome shotgun (WGS) entry which is preliminary data.</text>
</comment>
<keyword evidence="2" id="KW-0812">Transmembrane</keyword>
<feature type="transmembrane region" description="Helical" evidence="2">
    <location>
        <begin position="449"/>
        <end position="469"/>
    </location>
</feature>
<dbReference type="OrthoDB" id="9764568at2"/>
<feature type="transmembrane region" description="Helical" evidence="2">
    <location>
        <begin position="361"/>
        <end position="383"/>
    </location>
</feature>
<evidence type="ECO:0000313" key="5">
    <source>
        <dbReference type="Proteomes" id="UP000003688"/>
    </source>
</evidence>
<evidence type="ECO:0000256" key="2">
    <source>
        <dbReference type="SAM" id="Phobius"/>
    </source>
</evidence>
<proteinExistence type="predicted"/>
<dbReference type="GO" id="GO:0009060">
    <property type="term" value="P:aerobic respiration"/>
    <property type="evidence" value="ECO:0007669"/>
    <property type="project" value="InterPro"/>
</dbReference>
<feature type="transmembrane region" description="Helical" evidence="2">
    <location>
        <begin position="35"/>
        <end position="60"/>
    </location>
</feature>
<name>B9XE36_PEDPL</name>
<keyword evidence="2" id="KW-0472">Membrane</keyword>
<keyword evidence="1" id="KW-0249">Electron transport</keyword>
<reference evidence="4 5" key="1">
    <citation type="journal article" date="2011" name="J. Bacteriol.">
        <title>Genome sequence of 'Pedosphaera parvula' Ellin514, an aerobic Verrucomicrobial isolate from pasture soil.</title>
        <authorList>
            <person name="Kant R."/>
            <person name="van Passel M.W."/>
            <person name="Sangwan P."/>
            <person name="Palva A."/>
            <person name="Lucas S."/>
            <person name="Copeland A."/>
            <person name="Lapidus A."/>
            <person name="Glavina Del Rio T."/>
            <person name="Dalin E."/>
            <person name="Tice H."/>
            <person name="Bruce D."/>
            <person name="Goodwin L."/>
            <person name="Pitluck S."/>
            <person name="Chertkov O."/>
            <person name="Larimer F.W."/>
            <person name="Land M.L."/>
            <person name="Hauser L."/>
            <person name="Brettin T.S."/>
            <person name="Detter J.C."/>
            <person name="Han S."/>
            <person name="de Vos W.M."/>
            <person name="Janssen P.H."/>
            <person name="Smidt H."/>
        </authorList>
    </citation>
    <scope>NUCLEOTIDE SEQUENCE [LARGE SCALE GENOMIC DNA]</scope>
    <source>
        <strain evidence="4 5">Ellin514</strain>
    </source>
</reference>
<feature type="transmembrane region" description="Helical" evidence="2">
    <location>
        <begin position="218"/>
        <end position="241"/>
    </location>
</feature>
<evidence type="ECO:0000256" key="1">
    <source>
        <dbReference type="ARBA" id="ARBA00022660"/>
    </source>
</evidence>
<keyword evidence="2" id="KW-1133">Transmembrane helix</keyword>
<feature type="transmembrane region" description="Helical" evidence="2">
    <location>
        <begin position="319"/>
        <end position="341"/>
    </location>
</feature>
<sequence>MSATPSTKQPISTSNGDALTAVPGVEIDASCRPPVMLLFVSAAVWLLLSSVFGIIASMTFHKASMLGDTAAMTYGRMHPAALNALVYGFAIQAGLGVGLWMLSHLGRTRLAMTPVIVLGAILWNIGMTLGIGAIFYGDSAGFEWLEFPRYSSALLFVGYLSMGLGAIVTFHLRRERSLYISQWLLAAAILWFPWIYSTAQLLLLVHPVRGVMQAVIDWWYINNLTTIWLGFTGLAAVFYFIPKITGRALYSHYLGVFIFWILAIFGSWGGIPNASPLPRWIPALSGAAVMISLVAVAGVAVNVWKSISGSAQKPAGGNLIKFIVFGGFAYVVASLAGAILCVSKGSEILNFTWFLPAQSQLMIYGFFAMTMFGAVYFISGKLLQVEVCAGKIKAHFWLAALGVIVYAVALAAGGVQQGSGLSDAHATSSFLEIAKGTIPFIRASTMGDMLMAIANLLFLVNLIGILVRVGRTGYTAAMVANTKTAGVRS</sequence>
<dbReference type="GO" id="GO:0020037">
    <property type="term" value="F:heme binding"/>
    <property type="evidence" value="ECO:0007669"/>
    <property type="project" value="InterPro"/>
</dbReference>
<dbReference type="InterPro" id="IPR000883">
    <property type="entry name" value="Cyt_C_Oxase_1"/>
</dbReference>
<keyword evidence="5" id="KW-1185">Reference proteome</keyword>
<keyword evidence="1" id="KW-0679">Respiratory chain</keyword>
<feature type="transmembrane region" description="Helical" evidence="2">
    <location>
        <begin position="80"/>
        <end position="103"/>
    </location>
</feature>
<protein>
    <submittedName>
        <fullName evidence="4">Cytochrome c oxidase subunit I</fullName>
    </submittedName>
</protein>
<dbReference type="Pfam" id="PF00115">
    <property type="entry name" value="COX1"/>
    <property type="match status" value="1"/>
</dbReference>
<feature type="transmembrane region" description="Helical" evidence="2">
    <location>
        <begin position="115"/>
        <end position="137"/>
    </location>
</feature>
<dbReference type="RefSeq" id="WP_007414084.1">
    <property type="nucleotide sequence ID" value="NZ_ABOX02000007.1"/>
</dbReference>
<dbReference type="EMBL" id="ABOX02000007">
    <property type="protein sequence ID" value="EEF61927.1"/>
    <property type="molecule type" value="Genomic_DNA"/>
</dbReference>
<dbReference type="GO" id="GO:0016020">
    <property type="term" value="C:membrane"/>
    <property type="evidence" value="ECO:0007669"/>
    <property type="project" value="InterPro"/>
</dbReference>
<organism evidence="4 5">
    <name type="scientific">Pedosphaera parvula (strain Ellin514)</name>
    <dbReference type="NCBI Taxonomy" id="320771"/>
    <lineage>
        <taxon>Bacteria</taxon>
        <taxon>Pseudomonadati</taxon>
        <taxon>Verrucomicrobiota</taxon>
        <taxon>Pedosphaerae</taxon>
        <taxon>Pedosphaerales</taxon>
        <taxon>Pedosphaeraceae</taxon>
        <taxon>Pedosphaera</taxon>
    </lineage>
</organism>
<feature type="transmembrane region" description="Helical" evidence="2">
    <location>
        <begin position="395"/>
        <end position="415"/>
    </location>
</feature>
<dbReference type="InterPro" id="IPR023616">
    <property type="entry name" value="Cyt_c_oxase-like_su1_dom"/>
</dbReference>
<keyword evidence="1" id="KW-0813">Transport</keyword>
<accession>B9XE36</accession>
<dbReference type="GO" id="GO:0004129">
    <property type="term" value="F:cytochrome-c oxidase activity"/>
    <property type="evidence" value="ECO:0007669"/>
    <property type="project" value="InterPro"/>
</dbReference>
<evidence type="ECO:0000259" key="3">
    <source>
        <dbReference type="PROSITE" id="PS50855"/>
    </source>
</evidence>
<dbReference type="PROSITE" id="PS50855">
    <property type="entry name" value="COX1"/>
    <property type="match status" value="1"/>
</dbReference>
<dbReference type="Gene3D" id="1.20.210.10">
    <property type="entry name" value="Cytochrome c oxidase-like, subunit I domain"/>
    <property type="match status" value="1"/>
</dbReference>
<dbReference type="SUPFAM" id="SSF81442">
    <property type="entry name" value="Cytochrome c oxidase subunit I-like"/>
    <property type="match status" value="1"/>
</dbReference>